<evidence type="ECO:0000313" key="1">
    <source>
        <dbReference type="EMBL" id="KAK7867447.1"/>
    </source>
</evidence>
<protein>
    <submittedName>
        <fullName evidence="1">Uncharacterized protein</fullName>
    </submittedName>
</protein>
<reference evidence="1 2" key="1">
    <citation type="submission" date="2024-03" db="EMBL/GenBank/DDBJ databases">
        <title>The genome assembly and annotation of the cricket Gryllus longicercus Weissman &amp; Gray.</title>
        <authorList>
            <person name="Szrajer S."/>
            <person name="Gray D."/>
            <person name="Ylla G."/>
        </authorList>
    </citation>
    <scope>NUCLEOTIDE SEQUENCE [LARGE SCALE GENOMIC DNA]</scope>
    <source>
        <strain evidence="1">DAG 2021-001</strain>
        <tissue evidence="1">Whole body minus gut</tissue>
    </source>
</reference>
<comment type="caution">
    <text evidence="1">The sequence shown here is derived from an EMBL/GenBank/DDBJ whole genome shotgun (WGS) entry which is preliminary data.</text>
</comment>
<dbReference type="EMBL" id="JAZDUA010000119">
    <property type="protein sequence ID" value="KAK7867447.1"/>
    <property type="molecule type" value="Genomic_DNA"/>
</dbReference>
<name>A0AAN9Z972_9ORTH</name>
<keyword evidence="2" id="KW-1185">Reference proteome</keyword>
<dbReference type="Proteomes" id="UP001378592">
    <property type="component" value="Unassembled WGS sequence"/>
</dbReference>
<gene>
    <name evidence="1" type="ORF">R5R35_009758</name>
</gene>
<organism evidence="1 2">
    <name type="scientific">Gryllus longicercus</name>
    <dbReference type="NCBI Taxonomy" id="2509291"/>
    <lineage>
        <taxon>Eukaryota</taxon>
        <taxon>Metazoa</taxon>
        <taxon>Ecdysozoa</taxon>
        <taxon>Arthropoda</taxon>
        <taxon>Hexapoda</taxon>
        <taxon>Insecta</taxon>
        <taxon>Pterygota</taxon>
        <taxon>Neoptera</taxon>
        <taxon>Polyneoptera</taxon>
        <taxon>Orthoptera</taxon>
        <taxon>Ensifera</taxon>
        <taxon>Gryllidea</taxon>
        <taxon>Grylloidea</taxon>
        <taxon>Gryllidae</taxon>
        <taxon>Gryllinae</taxon>
        <taxon>Gryllus</taxon>
    </lineage>
</organism>
<accession>A0AAN9Z972</accession>
<sequence length="46" mass="4853">MMAECSAPIETVAAVVPVTILAEIKNVVDVFTFCFGLGASFMCRVA</sequence>
<evidence type="ECO:0000313" key="2">
    <source>
        <dbReference type="Proteomes" id="UP001378592"/>
    </source>
</evidence>
<dbReference type="AlphaFoldDB" id="A0AAN9Z972"/>
<proteinExistence type="predicted"/>